<protein>
    <recommendedName>
        <fullName evidence="3">Chemokine interleukin-8-like domain-containing protein</fullName>
    </recommendedName>
</protein>
<organism evidence="4 5">
    <name type="scientific">Amphilophus citrinellus</name>
    <name type="common">Midas cichlid</name>
    <name type="synonym">Cichlasoma citrinellum</name>
    <dbReference type="NCBI Taxonomy" id="61819"/>
    <lineage>
        <taxon>Eukaryota</taxon>
        <taxon>Metazoa</taxon>
        <taxon>Chordata</taxon>
        <taxon>Craniata</taxon>
        <taxon>Vertebrata</taxon>
        <taxon>Euteleostomi</taxon>
        <taxon>Actinopterygii</taxon>
        <taxon>Neopterygii</taxon>
        <taxon>Teleostei</taxon>
        <taxon>Neoteleostei</taxon>
        <taxon>Acanthomorphata</taxon>
        <taxon>Ovalentaria</taxon>
        <taxon>Cichlomorphae</taxon>
        <taxon>Cichliformes</taxon>
        <taxon>Cichlidae</taxon>
        <taxon>New World cichlids</taxon>
        <taxon>Cichlasomatinae</taxon>
        <taxon>Heroini</taxon>
        <taxon>Amphilophus</taxon>
    </lineage>
</organism>
<dbReference type="GO" id="GO:0005615">
    <property type="term" value="C:extracellular space"/>
    <property type="evidence" value="ECO:0007669"/>
    <property type="project" value="UniProtKB-KW"/>
</dbReference>
<evidence type="ECO:0000313" key="5">
    <source>
        <dbReference type="Proteomes" id="UP000261340"/>
    </source>
</evidence>
<feature type="chain" id="PRO_5018559206" description="Chemokine interleukin-8-like domain-containing protein" evidence="2">
    <location>
        <begin position="27"/>
        <end position="144"/>
    </location>
</feature>
<dbReference type="PANTHER" id="PTHR12015">
    <property type="entry name" value="SMALL INDUCIBLE CYTOKINE A"/>
    <property type="match status" value="1"/>
</dbReference>
<dbReference type="SMART" id="SM00199">
    <property type="entry name" value="SCY"/>
    <property type="match status" value="1"/>
</dbReference>
<dbReference type="GO" id="GO:0006955">
    <property type="term" value="P:immune response"/>
    <property type="evidence" value="ECO:0007669"/>
    <property type="project" value="InterPro"/>
</dbReference>
<dbReference type="STRING" id="61819.ENSACIP00000020275"/>
<dbReference type="PANTHER" id="PTHR12015:SF108">
    <property type="entry name" value="C-C MOTIF CHEMOKINE 20"/>
    <property type="match status" value="1"/>
</dbReference>
<dbReference type="Ensembl" id="ENSACIT00000020810.1">
    <property type="protein sequence ID" value="ENSACIP00000020275.1"/>
    <property type="gene ID" value="ENSACIG00000015748.1"/>
</dbReference>
<keyword evidence="2" id="KW-0732">Signal</keyword>
<accession>A0A3Q0SIR4</accession>
<dbReference type="Proteomes" id="UP000261340">
    <property type="component" value="Unplaced"/>
</dbReference>
<name>A0A3Q0SIR4_AMPCI</name>
<evidence type="ECO:0000313" key="4">
    <source>
        <dbReference type="Ensembl" id="ENSACIP00000020275.1"/>
    </source>
</evidence>
<evidence type="ECO:0000256" key="1">
    <source>
        <dbReference type="ARBA" id="ARBA00022514"/>
    </source>
</evidence>
<feature type="domain" description="Chemokine interleukin-8-like" evidence="3">
    <location>
        <begin position="29"/>
        <end position="89"/>
    </location>
</feature>
<keyword evidence="1" id="KW-0202">Cytokine</keyword>
<evidence type="ECO:0000259" key="3">
    <source>
        <dbReference type="SMART" id="SM00199"/>
    </source>
</evidence>
<dbReference type="AlphaFoldDB" id="A0A3Q0SIR4"/>
<dbReference type="Pfam" id="PF00048">
    <property type="entry name" value="IL8"/>
    <property type="match status" value="1"/>
</dbReference>
<reference evidence="4" key="2">
    <citation type="submission" date="2025-09" db="UniProtKB">
        <authorList>
            <consortium name="Ensembl"/>
        </authorList>
    </citation>
    <scope>IDENTIFICATION</scope>
</reference>
<dbReference type="GeneTree" id="ENSGT00940000174809"/>
<feature type="signal peptide" evidence="2">
    <location>
        <begin position="1"/>
        <end position="26"/>
    </location>
</feature>
<dbReference type="SUPFAM" id="SSF54117">
    <property type="entry name" value="Interleukin 8-like chemokines"/>
    <property type="match status" value="1"/>
</dbReference>
<dbReference type="Gene3D" id="2.40.50.40">
    <property type="match status" value="1"/>
</dbReference>
<dbReference type="InterPro" id="IPR039809">
    <property type="entry name" value="Chemokine_b/g/d"/>
</dbReference>
<evidence type="ECO:0000256" key="2">
    <source>
        <dbReference type="SAM" id="SignalP"/>
    </source>
</evidence>
<keyword evidence="5" id="KW-1185">Reference proteome</keyword>
<reference evidence="4" key="1">
    <citation type="submission" date="2025-08" db="UniProtKB">
        <authorList>
            <consortium name="Ensembl"/>
        </authorList>
    </citation>
    <scope>IDENTIFICATION</scope>
</reference>
<dbReference type="InterPro" id="IPR036048">
    <property type="entry name" value="Interleukin_8-like_sf"/>
</dbReference>
<proteinExistence type="predicted"/>
<dbReference type="GO" id="GO:0008009">
    <property type="term" value="F:chemokine activity"/>
    <property type="evidence" value="ECO:0007669"/>
    <property type="project" value="InterPro"/>
</dbReference>
<dbReference type="InterPro" id="IPR001811">
    <property type="entry name" value="Chemokine_IL8-like_dom"/>
</dbReference>
<sequence>MAPRGMITMTALLLCFILGILSPAPAACNTACCTSYSRRPVPFNRIKGYREQSLKENCRIEAIIFYTVANKQVCATRKDEWVRKTLELLRTIYFFISKCKKLEKAGSDGSKASMSETGNPSVCDGRGYFICISETFLNNTESCF</sequence>